<evidence type="ECO:0000256" key="7">
    <source>
        <dbReference type="ARBA" id="ARBA00023163"/>
    </source>
</evidence>
<dbReference type="Proteomes" id="UP001367676">
    <property type="component" value="Unassembled WGS sequence"/>
</dbReference>
<dbReference type="Gene3D" id="3.30.50.10">
    <property type="entry name" value="Erythroid Transcription Factor GATA-1, subunit A"/>
    <property type="match status" value="1"/>
</dbReference>
<keyword evidence="6" id="KW-0238">DNA-binding</keyword>
<reference evidence="12 13" key="1">
    <citation type="submission" date="2024-03" db="EMBL/GenBank/DDBJ databases">
        <title>Adaptation during the transition from Ophiocordyceps entomopathogen to insect associate is accompanied by gene loss and intensified selection.</title>
        <authorList>
            <person name="Ward C.M."/>
            <person name="Onetto C.A."/>
            <person name="Borneman A.R."/>
        </authorList>
    </citation>
    <scope>NUCLEOTIDE SEQUENCE [LARGE SCALE GENOMIC DNA]</scope>
    <source>
        <strain evidence="12">AWRI1</strain>
        <tissue evidence="12">Single Adult Female</tissue>
    </source>
</reference>
<dbReference type="GO" id="GO:0003700">
    <property type="term" value="F:DNA-binding transcription factor activity"/>
    <property type="evidence" value="ECO:0007669"/>
    <property type="project" value="InterPro"/>
</dbReference>
<feature type="domain" description="Nuclear receptor" evidence="11">
    <location>
        <begin position="77"/>
        <end position="99"/>
    </location>
</feature>
<evidence type="ECO:0000256" key="2">
    <source>
        <dbReference type="ARBA" id="ARBA00022723"/>
    </source>
</evidence>
<dbReference type="GO" id="GO:0008270">
    <property type="term" value="F:zinc ion binding"/>
    <property type="evidence" value="ECO:0007669"/>
    <property type="project" value="UniProtKB-KW"/>
</dbReference>
<feature type="compositionally biased region" description="Polar residues" evidence="10">
    <location>
        <begin position="50"/>
        <end position="72"/>
    </location>
</feature>
<gene>
    <name evidence="12" type="ORF">V9T40_014837</name>
</gene>
<keyword evidence="2" id="KW-0479">Metal-binding</keyword>
<evidence type="ECO:0000256" key="4">
    <source>
        <dbReference type="ARBA" id="ARBA00022833"/>
    </source>
</evidence>
<keyword evidence="8" id="KW-0675">Receptor</keyword>
<dbReference type="EMBL" id="JBBCAQ010000041">
    <property type="protein sequence ID" value="KAK7571233.1"/>
    <property type="molecule type" value="Genomic_DNA"/>
</dbReference>
<feature type="region of interest" description="Disordered" evidence="10">
    <location>
        <begin position="1"/>
        <end position="72"/>
    </location>
</feature>
<name>A0AAN9XY74_9HEMI</name>
<organism evidence="12 13">
    <name type="scientific">Parthenolecanium corni</name>
    <dbReference type="NCBI Taxonomy" id="536013"/>
    <lineage>
        <taxon>Eukaryota</taxon>
        <taxon>Metazoa</taxon>
        <taxon>Ecdysozoa</taxon>
        <taxon>Arthropoda</taxon>
        <taxon>Hexapoda</taxon>
        <taxon>Insecta</taxon>
        <taxon>Pterygota</taxon>
        <taxon>Neoptera</taxon>
        <taxon>Paraneoptera</taxon>
        <taxon>Hemiptera</taxon>
        <taxon>Sternorrhyncha</taxon>
        <taxon>Coccoidea</taxon>
        <taxon>Coccidae</taxon>
        <taxon>Parthenolecanium</taxon>
    </lineage>
</organism>
<comment type="caution">
    <text evidence="12">The sequence shown here is derived from an EMBL/GenBank/DDBJ whole genome shotgun (WGS) entry which is preliminary data.</text>
</comment>
<evidence type="ECO:0000256" key="10">
    <source>
        <dbReference type="SAM" id="MobiDB-lite"/>
    </source>
</evidence>
<dbReference type="GO" id="GO:0043565">
    <property type="term" value="F:sequence-specific DNA binding"/>
    <property type="evidence" value="ECO:0007669"/>
    <property type="project" value="InterPro"/>
</dbReference>
<dbReference type="GO" id="GO:0005634">
    <property type="term" value="C:nucleus"/>
    <property type="evidence" value="ECO:0007669"/>
    <property type="project" value="UniProtKB-SubCell"/>
</dbReference>
<evidence type="ECO:0000256" key="6">
    <source>
        <dbReference type="ARBA" id="ARBA00023125"/>
    </source>
</evidence>
<evidence type="ECO:0000256" key="1">
    <source>
        <dbReference type="ARBA" id="ARBA00004123"/>
    </source>
</evidence>
<keyword evidence="13" id="KW-1185">Reference proteome</keyword>
<evidence type="ECO:0000256" key="5">
    <source>
        <dbReference type="ARBA" id="ARBA00023015"/>
    </source>
</evidence>
<keyword evidence="3" id="KW-0863">Zinc-finger</keyword>
<evidence type="ECO:0000256" key="3">
    <source>
        <dbReference type="ARBA" id="ARBA00022771"/>
    </source>
</evidence>
<keyword evidence="9" id="KW-0539">Nucleus</keyword>
<protein>
    <recommendedName>
        <fullName evidence="11">Nuclear receptor domain-containing protein</fullName>
    </recommendedName>
</protein>
<dbReference type="InterPro" id="IPR001628">
    <property type="entry name" value="Znf_hrmn_rcpt"/>
</dbReference>
<comment type="subcellular location">
    <subcellularLocation>
        <location evidence="1">Nucleus</location>
    </subcellularLocation>
</comment>
<keyword evidence="4" id="KW-0862">Zinc</keyword>
<evidence type="ECO:0000256" key="8">
    <source>
        <dbReference type="ARBA" id="ARBA00023170"/>
    </source>
</evidence>
<evidence type="ECO:0000256" key="9">
    <source>
        <dbReference type="ARBA" id="ARBA00023242"/>
    </source>
</evidence>
<dbReference type="InterPro" id="IPR013088">
    <property type="entry name" value="Znf_NHR/GATA"/>
</dbReference>
<evidence type="ECO:0000259" key="11">
    <source>
        <dbReference type="Pfam" id="PF00105"/>
    </source>
</evidence>
<sequence>MAMIAPPWREPPVLGHPVVAPGGNSGGVPPDDKSLVPVVVGGGSGLHEFQPSSTPGTNSTQSNGSSHSAGDKNQNIECVVCGDKSSGKHYGQFTCEGKPRLCHSSSARCNLCVPRPQQRGCTI</sequence>
<evidence type="ECO:0000313" key="13">
    <source>
        <dbReference type="Proteomes" id="UP001367676"/>
    </source>
</evidence>
<accession>A0AAN9XY74</accession>
<proteinExistence type="predicted"/>
<dbReference type="AlphaFoldDB" id="A0AAN9XY74"/>
<dbReference type="Pfam" id="PF00105">
    <property type="entry name" value="zf-C4"/>
    <property type="match status" value="1"/>
</dbReference>
<keyword evidence="5" id="KW-0805">Transcription regulation</keyword>
<keyword evidence="7" id="KW-0804">Transcription</keyword>
<evidence type="ECO:0000313" key="12">
    <source>
        <dbReference type="EMBL" id="KAK7571233.1"/>
    </source>
</evidence>